<reference evidence="12" key="1">
    <citation type="submission" date="2021-01" db="EMBL/GenBank/DDBJ databases">
        <authorList>
            <person name="Corre E."/>
            <person name="Pelletier E."/>
            <person name="Niang G."/>
            <person name="Scheremetjew M."/>
            <person name="Finn R."/>
            <person name="Kale V."/>
            <person name="Holt S."/>
            <person name="Cochrane G."/>
            <person name="Meng A."/>
            <person name="Brown T."/>
            <person name="Cohen L."/>
        </authorList>
    </citation>
    <scope>NUCLEOTIDE SEQUENCE</scope>
</reference>
<proteinExistence type="predicted"/>
<dbReference type="EMBL" id="HBIF01000960">
    <property type="protein sequence ID" value="CAE0317554.1"/>
    <property type="molecule type" value="Transcribed_RNA"/>
</dbReference>
<dbReference type="EC" id="2.7.7.7" evidence="2"/>
<keyword evidence="8" id="KW-0539">Nucleus</keyword>
<dbReference type="GO" id="GO:0003677">
    <property type="term" value="F:DNA binding"/>
    <property type="evidence" value="ECO:0007669"/>
    <property type="project" value="InterPro"/>
</dbReference>
<dbReference type="Pfam" id="PF14260">
    <property type="entry name" value="zf-C4pol"/>
    <property type="match status" value="1"/>
</dbReference>
<dbReference type="PANTHER" id="PTHR10322">
    <property type="entry name" value="DNA POLYMERASE CATALYTIC SUBUNIT"/>
    <property type="match status" value="1"/>
</dbReference>
<dbReference type="GO" id="GO:0043625">
    <property type="term" value="C:delta DNA polymerase complex"/>
    <property type="evidence" value="ECO:0007669"/>
    <property type="project" value="TreeGrafter"/>
</dbReference>
<dbReference type="GO" id="GO:0003887">
    <property type="term" value="F:DNA-directed DNA polymerase activity"/>
    <property type="evidence" value="ECO:0007669"/>
    <property type="project" value="UniProtKB-KW"/>
</dbReference>
<feature type="domain" description="DNA-directed DNA polymerase family B multifunctional" evidence="10">
    <location>
        <begin position="20"/>
        <end position="102"/>
    </location>
</feature>
<evidence type="ECO:0000256" key="9">
    <source>
        <dbReference type="ARBA" id="ARBA00049244"/>
    </source>
</evidence>
<name>A0A7S3IAD0_9CILI</name>
<evidence type="ECO:0000256" key="3">
    <source>
        <dbReference type="ARBA" id="ARBA00022485"/>
    </source>
</evidence>
<dbReference type="AlphaFoldDB" id="A0A7S3IAD0"/>
<feature type="domain" description="C4-type zinc-finger of DNA polymerase delta" evidence="11">
    <location>
        <begin position="138"/>
        <end position="207"/>
    </location>
</feature>
<dbReference type="SUPFAM" id="SSF56672">
    <property type="entry name" value="DNA/RNA polymerases"/>
    <property type="match status" value="1"/>
</dbReference>
<gene>
    <name evidence="12" type="ORF">FSAL1345_LOCUS823</name>
</gene>
<organism evidence="12">
    <name type="scientific">Fabrea salina</name>
    <dbReference type="NCBI Taxonomy" id="342563"/>
    <lineage>
        <taxon>Eukaryota</taxon>
        <taxon>Sar</taxon>
        <taxon>Alveolata</taxon>
        <taxon>Ciliophora</taxon>
        <taxon>Postciliodesmatophora</taxon>
        <taxon>Heterotrichea</taxon>
        <taxon>Heterotrichida</taxon>
        <taxon>Fabreidae</taxon>
        <taxon>Fabrea</taxon>
    </lineage>
</organism>
<dbReference type="GO" id="GO:0045004">
    <property type="term" value="P:DNA replication proofreading"/>
    <property type="evidence" value="ECO:0007669"/>
    <property type="project" value="TreeGrafter"/>
</dbReference>
<keyword evidence="3" id="KW-0408">Iron</keyword>
<keyword evidence="3" id="KW-0004">4Fe-4S</keyword>
<dbReference type="InterPro" id="IPR025687">
    <property type="entry name" value="Znf-C4pol"/>
</dbReference>
<comment type="subcellular location">
    <subcellularLocation>
        <location evidence="1">Nucleus</location>
    </subcellularLocation>
</comment>
<dbReference type="InterPro" id="IPR042087">
    <property type="entry name" value="DNA_pol_B_thumb"/>
</dbReference>
<keyword evidence="6" id="KW-0862">Zinc</keyword>
<sequence>MLVITKALGKRTAQEGKTGKNTYTAKQAHVELAQKMQARDAATAPSVGDRVAYVMIKGVKGQKAYELAEDPLYALKNNLPIDFEYYLEKQLKLPLSRLFDAIIPNTSTLFYGEHTRKKFTPKPTTGALAKFIKVANTCISCKTQIKEGALCKACYSKAPQVYLEKTLQANQFEKAYQELWSECQRCQGSVCEEVLCTNRDCPIFYRREKVRQDMQRVRGELDKMSLSW</sequence>
<evidence type="ECO:0000256" key="8">
    <source>
        <dbReference type="ARBA" id="ARBA00023242"/>
    </source>
</evidence>
<keyword evidence="4" id="KW-0808">Transferase</keyword>
<comment type="catalytic activity">
    <reaction evidence="9">
        <text>DNA(n) + a 2'-deoxyribonucleoside 5'-triphosphate = DNA(n+1) + diphosphate</text>
        <dbReference type="Rhea" id="RHEA:22508"/>
        <dbReference type="Rhea" id="RHEA-COMP:17339"/>
        <dbReference type="Rhea" id="RHEA-COMP:17340"/>
        <dbReference type="ChEBI" id="CHEBI:33019"/>
        <dbReference type="ChEBI" id="CHEBI:61560"/>
        <dbReference type="ChEBI" id="CHEBI:173112"/>
        <dbReference type="EC" id="2.7.7.7"/>
    </reaction>
</comment>
<dbReference type="GO" id="GO:0008296">
    <property type="term" value="F:3'-5'-DNA exonuclease activity"/>
    <property type="evidence" value="ECO:0007669"/>
    <property type="project" value="TreeGrafter"/>
</dbReference>
<evidence type="ECO:0000256" key="2">
    <source>
        <dbReference type="ARBA" id="ARBA00012417"/>
    </source>
</evidence>
<dbReference type="Pfam" id="PF00136">
    <property type="entry name" value="DNA_pol_B"/>
    <property type="match status" value="1"/>
</dbReference>
<dbReference type="GO" id="GO:0000166">
    <property type="term" value="F:nucleotide binding"/>
    <property type="evidence" value="ECO:0007669"/>
    <property type="project" value="InterPro"/>
</dbReference>
<dbReference type="InterPro" id="IPR050240">
    <property type="entry name" value="DNA_pol_type-B"/>
</dbReference>
<dbReference type="GO" id="GO:0006287">
    <property type="term" value="P:base-excision repair, gap-filling"/>
    <property type="evidence" value="ECO:0007669"/>
    <property type="project" value="TreeGrafter"/>
</dbReference>
<dbReference type="InterPro" id="IPR043502">
    <property type="entry name" value="DNA/RNA_pol_sf"/>
</dbReference>
<keyword evidence="7" id="KW-0239">DNA-directed DNA polymerase</keyword>
<evidence type="ECO:0000256" key="5">
    <source>
        <dbReference type="ARBA" id="ARBA00022695"/>
    </source>
</evidence>
<evidence type="ECO:0000256" key="4">
    <source>
        <dbReference type="ARBA" id="ARBA00022679"/>
    </source>
</evidence>
<keyword evidence="3" id="KW-0411">Iron-sulfur</keyword>
<dbReference type="Gene3D" id="1.10.132.60">
    <property type="entry name" value="DNA polymerase family B, C-terminal domain"/>
    <property type="match status" value="1"/>
</dbReference>
<accession>A0A7S3IAD0</accession>
<evidence type="ECO:0000256" key="7">
    <source>
        <dbReference type="ARBA" id="ARBA00022932"/>
    </source>
</evidence>
<dbReference type="GO" id="GO:0006297">
    <property type="term" value="P:nucleotide-excision repair, DNA gap filling"/>
    <property type="evidence" value="ECO:0007669"/>
    <property type="project" value="TreeGrafter"/>
</dbReference>
<evidence type="ECO:0000256" key="6">
    <source>
        <dbReference type="ARBA" id="ARBA00022771"/>
    </source>
</evidence>
<dbReference type="PANTHER" id="PTHR10322:SF23">
    <property type="entry name" value="DNA POLYMERASE DELTA CATALYTIC SUBUNIT"/>
    <property type="match status" value="1"/>
</dbReference>
<keyword evidence="6" id="KW-0479">Metal-binding</keyword>
<dbReference type="InterPro" id="IPR006134">
    <property type="entry name" value="DNA-dir_DNA_pol_B_multi_dom"/>
</dbReference>
<keyword evidence="5" id="KW-0548">Nucleotidyltransferase</keyword>
<evidence type="ECO:0000313" key="12">
    <source>
        <dbReference type="EMBL" id="CAE0317554.1"/>
    </source>
</evidence>
<dbReference type="GO" id="GO:0008270">
    <property type="term" value="F:zinc ion binding"/>
    <property type="evidence" value="ECO:0007669"/>
    <property type="project" value="UniProtKB-KW"/>
</dbReference>
<evidence type="ECO:0000256" key="1">
    <source>
        <dbReference type="ARBA" id="ARBA00004123"/>
    </source>
</evidence>
<keyword evidence="6" id="KW-0863">Zinc-finger</keyword>
<evidence type="ECO:0000259" key="10">
    <source>
        <dbReference type="Pfam" id="PF00136"/>
    </source>
</evidence>
<dbReference type="GO" id="GO:0051539">
    <property type="term" value="F:4 iron, 4 sulfur cluster binding"/>
    <property type="evidence" value="ECO:0007669"/>
    <property type="project" value="UniProtKB-KW"/>
</dbReference>
<protein>
    <recommendedName>
        <fullName evidence="2">DNA-directed DNA polymerase</fullName>
        <ecNumber evidence="2">2.7.7.7</ecNumber>
    </recommendedName>
</protein>
<evidence type="ECO:0000259" key="11">
    <source>
        <dbReference type="Pfam" id="PF14260"/>
    </source>
</evidence>